<dbReference type="GO" id="GO:0055052">
    <property type="term" value="C:ATP-binding cassette (ABC) transporter complex, substrate-binding subunit-containing"/>
    <property type="evidence" value="ECO:0007669"/>
    <property type="project" value="TreeGrafter"/>
</dbReference>
<protein>
    <submittedName>
        <fullName evidence="6">Carbohydrate ABC transporter substrate-binding protein, CUT1 family</fullName>
    </submittedName>
</protein>
<dbReference type="Proteomes" id="UP000008457">
    <property type="component" value="Chromosome"/>
</dbReference>
<dbReference type="STRING" id="697281.Mahau_1185"/>
<keyword evidence="3 5" id="KW-0732">Signal</keyword>
<evidence type="ECO:0000256" key="2">
    <source>
        <dbReference type="ARBA" id="ARBA00022448"/>
    </source>
</evidence>
<dbReference type="PROSITE" id="PS51257">
    <property type="entry name" value="PROKAR_LIPOPROTEIN"/>
    <property type="match status" value="1"/>
</dbReference>
<keyword evidence="2" id="KW-0813">Transport</keyword>
<evidence type="ECO:0000256" key="3">
    <source>
        <dbReference type="ARBA" id="ARBA00022729"/>
    </source>
</evidence>
<organism evidence="6 7">
    <name type="scientific">Mahella australiensis (strain DSM 15567 / CIP 107919 / 50-1 BON)</name>
    <dbReference type="NCBI Taxonomy" id="697281"/>
    <lineage>
        <taxon>Bacteria</taxon>
        <taxon>Bacillati</taxon>
        <taxon>Bacillota</taxon>
        <taxon>Clostridia</taxon>
        <taxon>Thermoanaerobacterales</taxon>
        <taxon>Thermoanaerobacterales Family IV. Incertae Sedis</taxon>
        <taxon>Mahella</taxon>
    </lineage>
</organism>
<dbReference type="PANTHER" id="PTHR30061">
    <property type="entry name" value="MALTOSE-BINDING PERIPLASMIC PROTEIN"/>
    <property type="match status" value="1"/>
</dbReference>
<dbReference type="SUPFAM" id="SSF53850">
    <property type="entry name" value="Periplasmic binding protein-like II"/>
    <property type="match status" value="1"/>
</dbReference>
<dbReference type="PANTHER" id="PTHR30061:SF50">
    <property type="entry name" value="MALTOSE_MALTODEXTRIN-BINDING PERIPLASMIC PROTEIN"/>
    <property type="match status" value="1"/>
</dbReference>
<dbReference type="Pfam" id="PF01547">
    <property type="entry name" value="SBP_bac_1"/>
    <property type="match status" value="1"/>
</dbReference>
<evidence type="ECO:0000313" key="7">
    <source>
        <dbReference type="Proteomes" id="UP000008457"/>
    </source>
</evidence>
<reference evidence="7" key="1">
    <citation type="submission" date="2010-11" db="EMBL/GenBank/DDBJ databases">
        <title>The complete genome of Mahella australiensis DSM 15567.</title>
        <authorList>
            <consortium name="US DOE Joint Genome Institute (JGI-PGF)"/>
            <person name="Lucas S."/>
            <person name="Copeland A."/>
            <person name="Lapidus A."/>
            <person name="Bruce D."/>
            <person name="Goodwin L."/>
            <person name="Pitluck S."/>
            <person name="Kyrpides N."/>
            <person name="Mavromatis K."/>
            <person name="Pagani I."/>
            <person name="Ivanova N."/>
            <person name="Teshima H."/>
            <person name="Brettin T."/>
            <person name="Detter J.C."/>
            <person name="Han C."/>
            <person name="Tapia R."/>
            <person name="Land M."/>
            <person name="Hauser L."/>
            <person name="Markowitz V."/>
            <person name="Cheng J.-F."/>
            <person name="Hugenholtz P."/>
            <person name="Woyke T."/>
            <person name="Wu D."/>
            <person name="Spring S."/>
            <person name="Pukall R."/>
            <person name="Steenblock K."/>
            <person name="Schneider S."/>
            <person name="Klenk H.-P."/>
            <person name="Eisen J.A."/>
        </authorList>
    </citation>
    <scope>NUCLEOTIDE SEQUENCE [LARGE SCALE GENOMIC DNA]</scope>
    <source>
        <strain evidence="7">DSM 15567 / CIP 107919 / 50-1 BON</strain>
    </source>
</reference>
<keyword evidence="7" id="KW-1185">Reference proteome</keyword>
<feature type="signal peptide" evidence="5">
    <location>
        <begin position="1"/>
        <end position="21"/>
    </location>
</feature>
<dbReference type="KEGG" id="mas:Mahau_1185"/>
<dbReference type="GO" id="GO:1901982">
    <property type="term" value="F:maltose binding"/>
    <property type="evidence" value="ECO:0007669"/>
    <property type="project" value="TreeGrafter"/>
</dbReference>
<dbReference type="EMBL" id="CP002360">
    <property type="protein sequence ID" value="AEE96382.1"/>
    <property type="molecule type" value="Genomic_DNA"/>
</dbReference>
<evidence type="ECO:0000313" key="6">
    <source>
        <dbReference type="EMBL" id="AEE96382.1"/>
    </source>
</evidence>
<dbReference type="AlphaFoldDB" id="F3ZVM0"/>
<feature type="region of interest" description="Disordered" evidence="4">
    <location>
        <begin position="26"/>
        <end position="51"/>
    </location>
</feature>
<dbReference type="InterPro" id="IPR006059">
    <property type="entry name" value="SBP"/>
</dbReference>
<evidence type="ECO:0000256" key="4">
    <source>
        <dbReference type="SAM" id="MobiDB-lite"/>
    </source>
</evidence>
<gene>
    <name evidence="6" type="ordered locus">Mahau_1185</name>
</gene>
<reference evidence="6 7" key="2">
    <citation type="journal article" date="2011" name="Stand. Genomic Sci.">
        <title>Complete genome sequence of Mahella australiensis type strain (50-1 BON).</title>
        <authorList>
            <person name="Sikorski J."/>
            <person name="Teshima H."/>
            <person name="Nolan M."/>
            <person name="Lucas S."/>
            <person name="Hammon N."/>
            <person name="Deshpande S."/>
            <person name="Cheng J.F."/>
            <person name="Pitluck S."/>
            <person name="Liolios K."/>
            <person name="Pagani I."/>
            <person name="Ivanova N."/>
            <person name="Huntemann M."/>
            <person name="Mavromatis K."/>
            <person name="Ovchinikova G."/>
            <person name="Pati A."/>
            <person name="Tapia R."/>
            <person name="Han C."/>
            <person name="Goodwin L."/>
            <person name="Chen A."/>
            <person name="Palaniappan K."/>
            <person name="Land M."/>
            <person name="Hauser L."/>
            <person name="Ngatchou-Djao O.D."/>
            <person name="Rohde M."/>
            <person name="Pukall R."/>
            <person name="Spring S."/>
            <person name="Abt B."/>
            <person name="Goker M."/>
            <person name="Detter J.C."/>
            <person name="Woyke T."/>
            <person name="Bristow J."/>
            <person name="Markowitz V."/>
            <person name="Hugenholtz P."/>
            <person name="Eisen J.A."/>
            <person name="Kyrpides N.C."/>
            <person name="Klenk H.P."/>
            <person name="Lapidus A."/>
        </authorList>
    </citation>
    <scope>NUCLEOTIDE SEQUENCE [LARGE SCALE GENOMIC DNA]</scope>
    <source>
        <strain evidence="7">DSM 15567 / CIP 107919 / 50-1 BON</strain>
    </source>
</reference>
<dbReference type="OrthoDB" id="9808332at2"/>
<dbReference type="Gene3D" id="3.40.190.10">
    <property type="entry name" value="Periplasmic binding protein-like II"/>
    <property type="match status" value="2"/>
</dbReference>
<sequence length="438" mass="48299">MNKRLLALVLAAVMLVFVLSACGGSQTSDNGTGDNAAETQPGSEGTDNSASEEAITVTYARGKDTTTANQKMLEAFEAKYPNIKINYQEMPPQSDQQHNAFVTALSAGDDSVDVYRLDIIWPAEFAAAGWVEPLDDYFTEEERAKFLQGPIQGCTYNGSIYAVPLYTDAGVLYYRKDLVSTPPETWDELYNIGKQLMDEGKVDYGFVFQANQYEGLVCNVLEYIHSNGGKVLDGSNVVLNSENSIEALNIFKKMLDIAPEGVTTYIENDGGAMFQEGKAAFMRNWPNWWSNLNKDESAVKDKVGIAPIPKGPKGDATGKATLGGWNLSINKNSKNKDAAWKFIEFMTGEEGQKIQSVEGGYLPTRQSLYKDPDVIKANPHFESMYDVLVNALPRPVSPFYPKISESIQINTHKFLMGEIDAKTAVENMAKEIQDTMAQ</sequence>
<dbReference type="HOGENOM" id="CLU_031285_9_1_9"/>
<proteinExistence type="inferred from homology"/>
<dbReference type="eggNOG" id="COG1653">
    <property type="taxonomic scope" value="Bacteria"/>
</dbReference>
<accession>F3ZVM0</accession>
<evidence type="ECO:0000256" key="5">
    <source>
        <dbReference type="SAM" id="SignalP"/>
    </source>
</evidence>
<dbReference type="GO" id="GO:0042956">
    <property type="term" value="P:maltodextrin transmembrane transport"/>
    <property type="evidence" value="ECO:0007669"/>
    <property type="project" value="TreeGrafter"/>
</dbReference>
<dbReference type="RefSeq" id="WP_013780812.1">
    <property type="nucleotide sequence ID" value="NC_015520.1"/>
</dbReference>
<dbReference type="CDD" id="cd14750">
    <property type="entry name" value="PBP2_TMBP"/>
    <property type="match status" value="1"/>
</dbReference>
<comment type="similarity">
    <text evidence="1">Belongs to the bacterial solute-binding protein 1 family.</text>
</comment>
<dbReference type="GO" id="GO:0015768">
    <property type="term" value="P:maltose transport"/>
    <property type="evidence" value="ECO:0007669"/>
    <property type="project" value="TreeGrafter"/>
</dbReference>
<feature type="chain" id="PRO_5038606829" evidence="5">
    <location>
        <begin position="22"/>
        <end position="438"/>
    </location>
</feature>
<evidence type="ECO:0000256" key="1">
    <source>
        <dbReference type="ARBA" id="ARBA00008520"/>
    </source>
</evidence>
<name>F3ZVM0_MAHA5</name>